<evidence type="ECO:0000256" key="4">
    <source>
        <dbReference type="ARBA" id="ARBA00023015"/>
    </source>
</evidence>
<keyword evidence="7" id="KW-0675">Receptor</keyword>
<dbReference type="PROSITE" id="PS00031">
    <property type="entry name" value="NUCLEAR_REC_DBD_1"/>
    <property type="match status" value="1"/>
</dbReference>
<dbReference type="GO" id="GO:0000978">
    <property type="term" value="F:RNA polymerase II cis-regulatory region sequence-specific DNA binding"/>
    <property type="evidence" value="ECO:0007669"/>
    <property type="project" value="TreeGrafter"/>
</dbReference>
<dbReference type="AlphaFoldDB" id="A0A7R9QXC8"/>
<dbReference type="InterPro" id="IPR050234">
    <property type="entry name" value="Nuclear_hormone_rcpt_NR1"/>
</dbReference>
<dbReference type="Proteomes" id="UP000728032">
    <property type="component" value="Unassembled WGS sequence"/>
</dbReference>
<dbReference type="OrthoDB" id="6355676at2759"/>
<evidence type="ECO:0000256" key="9">
    <source>
        <dbReference type="SAM" id="MobiDB-lite"/>
    </source>
</evidence>
<dbReference type="EMBL" id="OC936022">
    <property type="protein sequence ID" value="CAD7660756.1"/>
    <property type="molecule type" value="Genomic_DNA"/>
</dbReference>
<dbReference type="Gene3D" id="3.30.50.10">
    <property type="entry name" value="Erythroid Transcription Factor GATA-1, subunit A"/>
    <property type="match status" value="1"/>
</dbReference>
<evidence type="ECO:0000256" key="5">
    <source>
        <dbReference type="ARBA" id="ARBA00023125"/>
    </source>
</evidence>
<dbReference type="GO" id="GO:0008270">
    <property type="term" value="F:zinc ion binding"/>
    <property type="evidence" value="ECO:0007669"/>
    <property type="project" value="UniProtKB-KW"/>
</dbReference>
<dbReference type="GO" id="GO:0030154">
    <property type="term" value="P:cell differentiation"/>
    <property type="evidence" value="ECO:0007669"/>
    <property type="project" value="TreeGrafter"/>
</dbReference>
<dbReference type="PANTHER" id="PTHR24082">
    <property type="entry name" value="NUCLEAR HORMONE RECEPTOR"/>
    <property type="match status" value="1"/>
</dbReference>
<keyword evidence="6" id="KW-0804">Transcription</keyword>
<proteinExistence type="predicted"/>
<dbReference type="InterPro" id="IPR013088">
    <property type="entry name" value="Znf_NHR/GATA"/>
</dbReference>
<protein>
    <recommendedName>
        <fullName evidence="10">Nuclear receptor domain-containing protein</fullName>
    </recommendedName>
</protein>
<keyword evidence="2" id="KW-0863">Zinc-finger</keyword>
<keyword evidence="4" id="KW-0805">Transcription regulation</keyword>
<dbReference type="Pfam" id="PF00105">
    <property type="entry name" value="zf-C4"/>
    <property type="match status" value="1"/>
</dbReference>
<dbReference type="SUPFAM" id="SSF57716">
    <property type="entry name" value="Glucocorticoid receptor-like (DNA-binding domain)"/>
    <property type="match status" value="1"/>
</dbReference>
<dbReference type="GO" id="GO:0004879">
    <property type="term" value="F:nuclear receptor activity"/>
    <property type="evidence" value="ECO:0007669"/>
    <property type="project" value="TreeGrafter"/>
</dbReference>
<keyword evidence="1" id="KW-0479">Metal-binding</keyword>
<gene>
    <name evidence="11" type="ORF">ONB1V03_LOCUS17319</name>
</gene>
<dbReference type="SMART" id="SM00399">
    <property type="entry name" value="ZnF_C4"/>
    <property type="match status" value="1"/>
</dbReference>
<dbReference type="EMBL" id="CAJPVJ010021197">
    <property type="protein sequence ID" value="CAG2177892.1"/>
    <property type="molecule type" value="Genomic_DNA"/>
</dbReference>
<evidence type="ECO:0000313" key="11">
    <source>
        <dbReference type="EMBL" id="CAD7660756.1"/>
    </source>
</evidence>
<evidence type="ECO:0000256" key="7">
    <source>
        <dbReference type="ARBA" id="ARBA00023170"/>
    </source>
</evidence>
<sequence>MTDQEFIKKCLVCGDRAIGNNFDALSCESCKAFFRRNAVKNKELKCHFDDNCEIDVLTRRFCKKCRLKKCYAIGMKKDWILSSDEKKERKCKIEMNKKRRKNSVVSNQDSTSCSQSCSSGSPESADNQD</sequence>
<feature type="domain" description="Nuclear receptor" evidence="10">
    <location>
        <begin position="7"/>
        <end position="82"/>
    </location>
</feature>
<dbReference type="PANTHER" id="PTHR24082:SF283">
    <property type="entry name" value="NUCLEAR HORMONE RECEPTOR HR96"/>
    <property type="match status" value="1"/>
</dbReference>
<feature type="region of interest" description="Disordered" evidence="9">
    <location>
        <begin position="97"/>
        <end position="129"/>
    </location>
</feature>
<dbReference type="PROSITE" id="PS51030">
    <property type="entry name" value="NUCLEAR_REC_DBD_2"/>
    <property type="match status" value="1"/>
</dbReference>
<evidence type="ECO:0000256" key="6">
    <source>
        <dbReference type="ARBA" id="ARBA00023163"/>
    </source>
</evidence>
<evidence type="ECO:0000256" key="1">
    <source>
        <dbReference type="ARBA" id="ARBA00022723"/>
    </source>
</evidence>
<keyword evidence="5" id="KW-0238">DNA-binding</keyword>
<dbReference type="InterPro" id="IPR001628">
    <property type="entry name" value="Znf_hrmn_rcpt"/>
</dbReference>
<evidence type="ECO:0000256" key="3">
    <source>
        <dbReference type="ARBA" id="ARBA00022833"/>
    </source>
</evidence>
<keyword evidence="8" id="KW-0539">Nucleus</keyword>
<feature type="compositionally biased region" description="Low complexity" evidence="9">
    <location>
        <begin position="106"/>
        <end position="129"/>
    </location>
</feature>
<evidence type="ECO:0000256" key="8">
    <source>
        <dbReference type="ARBA" id="ARBA00023242"/>
    </source>
</evidence>
<evidence type="ECO:0000259" key="10">
    <source>
        <dbReference type="PROSITE" id="PS51030"/>
    </source>
</evidence>
<name>A0A7R9QXC8_9ACAR</name>
<keyword evidence="12" id="KW-1185">Reference proteome</keyword>
<dbReference type="GO" id="GO:0000122">
    <property type="term" value="P:negative regulation of transcription by RNA polymerase II"/>
    <property type="evidence" value="ECO:0007669"/>
    <property type="project" value="TreeGrafter"/>
</dbReference>
<accession>A0A7R9QXC8</accession>
<dbReference type="PRINTS" id="PR00047">
    <property type="entry name" value="STROIDFINGER"/>
</dbReference>
<feature type="non-terminal residue" evidence="11">
    <location>
        <position position="1"/>
    </location>
</feature>
<organism evidence="11">
    <name type="scientific">Oppiella nova</name>
    <dbReference type="NCBI Taxonomy" id="334625"/>
    <lineage>
        <taxon>Eukaryota</taxon>
        <taxon>Metazoa</taxon>
        <taxon>Ecdysozoa</taxon>
        <taxon>Arthropoda</taxon>
        <taxon>Chelicerata</taxon>
        <taxon>Arachnida</taxon>
        <taxon>Acari</taxon>
        <taxon>Acariformes</taxon>
        <taxon>Sarcoptiformes</taxon>
        <taxon>Oribatida</taxon>
        <taxon>Brachypylina</taxon>
        <taxon>Oppioidea</taxon>
        <taxon>Oppiidae</taxon>
        <taxon>Oppiella</taxon>
    </lineage>
</organism>
<evidence type="ECO:0000256" key="2">
    <source>
        <dbReference type="ARBA" id="ARBA00022771"/>
    </source>
</evidence>
<dbReference type="GO" id="GO:0045944">
    <property type="term" value="P:positive regulation of transcription by RNA polymerase II"/>
    <property type="evidence" value="ECO:0007669"/>
    <property type="project" value="TreeGrafter"/>
</dbReference>
<evidence type="ECO:0000313" key="12">
    <source>
        <dbReference type="Proteomes" id="UP000728032"/>
    </source>
</evidence>
<keyword evidence="3" id="KW-0862">Zinc</keyword>
<reference evidence="11" key="1">
    <citation type="submission" date="2020-11" db="EMBL/GenBank/DDBJ databases">
        <authorList>
            <person name="Tran Van P."/>
        </authorList>
    </citation>
    <scope>NUCLEOTIDE SEQUENCE</scope>
</reference>